<reference evidence="1" key="1">
    <citation type="submission" date="2016-06" db="EMBL/GenBank/DDBJ databases">
        <authorList>
            <person name="Cuomo C."/>
            <person name="Litvintseva A."/>
            <person name="Heitman J."/>
            <person name="Chen Y."/>
            <person name="Sun S."/>
            <person name="Springer D."/>
            <person name="Dromer F."/>
            <person name="Young S."/>
            <person name="Zeng Q."/>
            <person name="Chapman S."/>
            <person name="Gujja S."/>
            <person name="Saif S."/>
            <person name="Birren B."/>
        </authorList>
    </citation>
    <scope>NUCLEOTIDE SEQUENCE</scope>
    <source>
        <strain evidence="1">CBS 7841</strain>
    </source>
</reference>
<protein>
    <submittedName>
        <fullName evidence="1">Uncharacterized protein</fullName>
    </submittedName>
</protein>
<dbReference type="RefSeq" id="XP_066067899.1">
    <property type="nucleotide sequence ID" value="XM_066211802.1"/>
</dbReference>
<reference evidence="1" key="2">
    <citation type="journal article" date="2022" name="Elife">
        <title>Obligate sexual reproduction of a homothallic fungus closely related to the Cryptococcus pathogenic species complex.</title>
        <authorList>
            <person name="Passer A.R."/>
            <person name="Clancey S.A."/>
            <person name="Shea T."/>
            <person name="David-Palma M."/>
            <person name="Averette A.F."/>
            <person name="Boekhout T."/>
            <person name="Porcel B.M."/>
            <person name="Nowrousian M."/>
            <person name="Cuomo C.A."/>
            <person name="Sun S."/>
            <person name="Heitman J."/>
            <person name="Coelho M.A."/>
        </authorList>
    </citation>
    <scope>NUCLEOTIDE SEQUENCE</scope>
    <source>
        <strain evidence="1">CBS 7841</strain>
    </source>
</reference>
<gene>
    <name evidence="1" type="ORF">L203_102376</name>
</gene>
<dbReference type="AlphaFoldDB" id="A0A1E3IAE1"/>
<dbReference type="Proteomes" id="UP000094043">
    <property type="component" value="Chromosome 3"/>
</dbReference>
<keyword evidence="2" id="KW-1185">Reference proteome</keyword>
<proteinExistence type="predicted"/>
<evidence type="ECO:0000313" key="1">
    <source>
        <dbReference type="EMBL" id="WVN87199.1"/>
    </source>
</evidence>
<dbReference type="KEGG" id="cdep:91086588"/>
<name>A0A1E3IAE1_9TREE</name>
<dbReference type="EMBL" id="CP143786">
    <property type="protein sequence ID" value="WVN87199.1"/>
    <property type="molecule type" value="Genomic_DNA"/>
</dbReference>
<sequence>MSKWLPHKPASNIYFDHSWNKFNAAAGLLRPKSVVDLLRQIAFWWLLPDVVISLTQLMKFSNTPPTLLLDLYSKLSQPSVSPSSLDIRQEIRSFLESQLLNYCSRSSAILDDSLTSYDPSSPNDDANLLRVTRVYAAGGTSANKTIINLMADVLCTNVCKNVEYNDRK</sequence>
<dbReference type="Gene3D" id="3.30.420.40">
    <property type="match status" value="1"/>
</dbReference>
<evidence type="ECO:0000313" key="2">
    <source>
        <dbReference type="Proteomes" id="UP000094043"/>
    </source>
</evidence>
<organism evidence="1 2">
    <name type="scientific">Cryptococcus depauperatus CBS 7841</name>
    <dbReference type="NCBI Taxonomy" id="1295531"/>
    <lineage>
        <taxon>Eukaryota</taxon>
        <taxon>Fungi</taxon>
        <taxon>Dikarya</taxon>
        <taxon>Basidiomycota</taxon>
        <taxon>Agaricomycotina</taxon>
        <taxon>Tremellomycetes</taxon>
        <taxon>Tremellales</taxon>
        <taxon>Cryptococcaceae</taxon>
        <taxon>Cryptococcus</taxon>
    </lineage>
</organism>
<dbReference type="VEuPathDB" id="FungiDB:L203_04834"/>
<dbReference type="GeneID" id="91086588"/>
<accession>A0A1E3IAE1</accession>
<reference evidence="1" key="3">
    <citation type="submission" date="2024-01" db="EMBL/GenBank/DDBJ databases">
        <authorList>
            <person name="Coelho M.A."/>
            <person name="David-Palma M."/>
            <person name="Shea T."/>
            <person name="Sun S."/>
            <person name="Cuomo C.A."/>
            <person name="Heitman J."/>
        </authorList>
    </citation>
    <scope>NUCLEOTIDE SEQUENCE</scope>
    <source>
        <strain evidence="1">CBS 7841</strain>
    </source>
</reference>
<dbReference type="OrthoDB" id="1728974at2759"/>